<proteinExistence type="inferred from homology"/>
<reference evidence="3 4" key="1">
    <citation type="submission" date="2019-07" db="EMBL/GenBank/DDBJ databases">
        <title>Genomics analysis of Aphanomyces spp. identifies a new class of oomycete effector associated with host adaptation.</title>
        <authorList>
            <person name="Gaulin E."/>
        </authorList>
    </citation>
    <scope>NUCLEOTIDE SEQUENCE [LARGE SCALE GENOMIC DNA]</scope>
    <source>
        <strain evidence="3 4">ATCC 201684</strain>
    </source>
</reference>
<sequence>MQIDLHVKKLVESLIDRKIVPLKWQEQIRAIKESVMINFDNLPLEAKQLVESKENIHYFECKAVARFLENSDEGQARNFFGQYTSPLLKAWLAIVSTYEKNNVYAAEIARFLQQNALFDIPALKKSILKNEKHIADNNRKIAEHTKSIAEAKRKLAQSCADLRISGQDFRLELQALVYELPFLFRDIATLLCDDALAEVCRYHDDLQQYLFSSVPEGNKPRFEALDALRNSSFDSSPVEQVVNAINFEEAVEIKWEDETTSPNPGDDSGIDWGITESTDIEWDISTTNAPVHCAPSSSGPSTKVELLLESQFRIRITNELIELRAFLAQRKLELKSDDVAFANQFQICGPLLSQQSIKTIDKYISSVDSAIVLLLSDKRLQQLLLIKSSPRYLDRLVTQLEMQRLRSEKLTTQIRSLEDKNADLQATNAATHPQIKELVAKAKELQAQLETALSPLFKGNKVSIIGEINLLGKARELTKGVHEILGLK</sequence>
<dbReference type="AlphaFoldDB" id="A0A6G0X024"/>
<dbReference type="GO" id="GO:0007346">
    <property type="term" value="P:regulation of mitotic cell cycle"/>
    <property type="evidence" value="ECO:0007669"/>
    <property type="project" value="TreeGrafter"/>
</dbReference>
<feature type="coiled-coil region" evidence="2">
    <location>
        <begin position="400"/>
        <end position="427"/>
    </location>
</feature>
<dbReference type="Pfam" id="PF05600">
    <property type="entry name" value="CDK5RAP3"/>
    <property type="match status" value="1"/>
</dbReference>
<protein>
    <recommendedName>
        <fullName evidence="5">CDK5RAP3-like protein</fullName>
    </recommendedName>
</protein>
<dbReference type="PANTHER" id="PTHR14894">
    <property type="entry name" value="CDK5 REGULATORY SUBUNIT-ASSOCIATED PROTEIN 3"/>
    <property type="match status" value="1"/>
</dbReference>
<keyword evidence="4" id="KW-1185">Reference proteome</keyword>
<dbReference type="VEuPathDB" id="FungiDB:AeMF1_012823"/>
<comment type="similarity">
    <text evidence="1">Belongs to the CDK5RAP3 family.</text>
</comment>
<evidence type="ECO:0000313" key="4">
    <source>
        <dbReference type="Proteomes" id="UP000481153"/>
    </source>
</evidence>
<dbReference type="Proteomes" id="UP000481153">
    <property type="component" value="Unassembled WGS sequence"/>
</dbReference>
<dbReference type="GO" id="GO:0012505">
    <property type="term" value="C:endomembrane system"/>
    <property type="evidence" value="ECO:0007669"/>
    <property type="project" value="TreeGrafter"/>
</dbReference>
<accession>A0A6G0X024</accession>
<comment type="caution">
    <text evidence="3">The sequence shown here is derived from an EMBL/GenBank/DDBJ whole genome shotgun (WGS) entry which is preliminary data.</text>
</comment>
<name>A0A6G0X024_9STRA</name>
<evidence type="ECO:0000313" key="3">
    <source>
        <dbReference type="EMBL" id="KAF0733178.1"/>
    </source>
</evidence>
<evidence type="ECO:0000256" key="1">
    <source>
        <dbReference type="ARBA" id="ARBA00007478"/>
    </source>
</evidence>
<evidence type="ECO:0000256" key="2">
    <source>
        <dbReference type="SAM" id="Coils"/>
    </source>
</evidence>
<dbReference type="EMBL" id="VJMJ01000126">
    <property type="protein sequence ID" value="KAF0733178.1"/>
    <property type="molecule type" value="Genomic_DNA"/>
</dbReference>
<organism evidence="3 4">
    <name type="scientific">Aphanomyces euteiches</name>
    <dbReference type="NCBI Taxonomy" id="100861"/>
    <lineage>
        <taxon>Eukaryota</taxon>
        <taxon>Sar</taxon>
        <taxon>Stramenopiles</taxon>
        <taxon>Oomycota</taxon>
        <taxon>Saprolegniomycetes</taxon>
        <taxon>Saprolegniales</taxon>
        <taxon>Verrucalvaceae</taxon>
        <taxon>Aphanomyces</taxon>
    </lineage>
</organism>
<dbReference type="InterPro" id="IPR008491">
    <property type="entry name" value="CDK5RAP3"/>
</dbReference>
<dbReference type="PANTHER" id="PTHR14894:SF0">
    <property type="entry name" value="CDK5 REGULATORY SUBUNIT-ASSOCIATED PROTEIN 3"/>
    <property type="match status" value="1"/>
</dbReference>
<evidence type="ECO:0008006" key="5">
    <source>
        <dbReference type="Google" id="ProtNLM"/>
    </source>
</evidence>
<gene>
    <name evidence="3" type="ORF">Ae201684_009995</name>
</gene>
<keyword evidence="2" id="KW-0175">Coiled coil</keyword>